<dbReference type="GO" id="GO:0032050">
    <property type="term" value="F:clathrin heavy chain binding"/>
    <property type="evidence" value="ECO:0007669"/>
    <property type="project" value="TreeGrafter"/>
</dbReference>
<dbReference type="PANTHER" id="PTHR22951:SF5">
    <property type="entry name" value="PHOSPHATIDYLINOSITOL-BINDING CLATHRIN ASSEMBLY PROTEIN LAP"/>
    <property type="match status" value="1"/>
</dbReference>
<evidence type="ECO:0000313" key="4">
    <source>
        <dbReference type="Proteomes" id="UP000613177"/>
    </source>
</evidence>
<evidence type="ECO:0000313" key="3">
    <source>
        <dbReference type="EMBL" id="KAG2232432.1"/>
    </source>
</evidence>
<feature type="compositionally biased region" description="Polar residues" evidence="1">
    <location>
        <begin position="249"/>
        <end position="281"/>
    </location>
</feature>
<dbReference type="GO" id="GO:0048268">
    <property type="term" value="P:clathrin coat assembly"/>
    <property type="evidence" value="ECO:0007669"/>
    <property type="project" value="InterPro"/>
</dbReference>
<dbReference type="Proteomes" id="UP000613177">
    <property type="component" value="Unassembled WGS sequence"/>
</dbReference>
<evidence type="ECO:0000259" key="2">
    <source>
        <dbReference type="Pfam" id="PF07651"/>
    </source>
</evidence>
<feature type="region of interest" description="Disordered" evidence="1">
    <location>
        <begin position="247"/>
        <end position="281"/>
    </location>
</feature>
<dbReference type="EMBL" id="JAEPRE010000111">
    <property type="protein sequence ID" value="KAG2232432.1"/>
    <property type="molecule type" value="Genomic_DNA"/>
</dbReference>
<feature type="region of interest" description="Disordered" evidence="1">
    <location>
        <begin position="340"/>
        <end position="456"/>
    </location>
</feature>
<comment type="caution">
    <text evidence="3">The sequence shown here is derived from an EMBL/GenBank/DDBJ whole genome shotgun (WGS) entry which is preliminary data.</text>
</comment>
<dbReference type="GO" id="GO:0005545">
    <property type="term" value="F:1-phosphatidylinositol binding"/>
    <property type="evidence" value="ECO:0007669"/>
    <property type="project" value="InterPro"/>
</dbReference>
<dbReference type="GO" id="GO:0072583">
    <property type="term" value="P:clathrin-dependent endocytosis"/>
    <property type="evidence" value="ECO:0007669"/>
    <property type="project" value="InterPro"/>
</dbReference>
<dbReference type="InterPro" id="IPR014712">
    <property type="entry name" value="ANTH_dom_sf"/>
</dbReference>
<feature type="domain" description="AP180 N-terminal homology (ANTH)" evidence="2">
    <location>
        <begin position="22"/>
        <end position="237"/>
    </location>
</feature>
<dbReference type="GO" id="GO:0005905">
    <property type="term" value="C:clathrin-coated pit"/>
    <property type="evidence" value="ECO:0007669"/>
    <property type="project" value="TreeGrafter"/>
</dbReference>
<evidence type="ECO:0000256" key="1">
    <source>
        <dbReference type="SAM" id="MobiDB-lite"/>
    </source>
</evidence>
<accession>A0A8H7VV15</accession>
<dbReference type="GO" id="GO:0000149">
    <property type="term" value="F:SNARE binding"/>
    <property type="evidence" value="ECO:0007669"/>
    <property type="project" value="TreeGrafter"/>
</dbReference>
<dbReference type="AlphaFoldDB" id="A0A8H7VV15"/>
<organism evidence="3 4">
    <name type="scientific">Thamnidium elegans</name>
    <dbReference type="NCBI Taxonomy" id="101142"/>
    <lineage>
        <taxon>Eukaryota</taxon>
        <taxon>Fungi</taxon>
        <taxon>Fungi incertae sedis</taxon>
        <taxon>Mucoromycota</taxon>
        <taxon>Mucoromycotina</taxon>
        <taxon>Mucoromycetes</taxon>
        <taxon>Mucorales</taxon>
        <taxon>Mucorineae</taxon>
        <taxon>Mucoraceae</taxon>
        <taxon>Thamnidium</taxon>
    </lineage>
</organism>
<dbReference type="GO" id="GO:0030136">
    <property type="term" value="C:clathrin-coated vesicle"/>
    <property type="evidence" value="ECO:0007669"/>
    <property type="project" value="InterPro"/>
</dbReference>
<name>A0A8H7VV15_9FUNG</name>
<dbReference type="GO" id="GO:0006900">
    <property type="term" value="P:vesicle budding from membrane"/>
    <property type="evidence" value="ECO:0007669"/>
    <property type="project" value="TreeGrafter"/>
</dbReference>
<dbReference type="SUPFAM" id="SSF89009">
    <property type="entry name" value="GAT-like domain"/>
    <property type="match status" value="1"/>
</dbReference>
<dbReference type="Pfam" id="PF07651">
    <property type="entry name" value="ANTH"/>
    <property type="match status" value="1"/>
</dbReference>
<dbReference type="SUPFAM" id="SSF48464">
    <property type="entry name" value="ENTH/VHS domain"/>
    <property type="match status" value="1"/>
</dbReference>
<dbReference type="Gene3D" id="1.20.58.150">
    <property type="entry name" value="ANTH domain"/>
    <property type="match status" value="1"/>
</dbReference>
<feature type="compositionally biased region" description="Low complexity" evidence="1">
    <location>
        <begin position="349"/>
        <end position="359"/>
    </location>
</feature>
<feature type="compositionally biased region" description="Polar residues" evidence="1">
    <location>
        <begin position="360"/>
        <end position="417"/>
    </location>
</feature>
<keyword evidence="4" id="KW-1185">Reference proteome</keyword>
<dbReference type="InterPro" id="IPR011417">
    <property type="entry name" value="ANTH_dom"/>
</dbReference>
<sequence>METAVRKATRLDYNPPKQKHLSSMIIFKVLITIHTLMRLGDGEKTIAYVETKPSALDTSRLREKSSGVVHIQNIYLYTAYLEQKVIAYRHLRYDYVKNTMGSKEGRLRRLSVKDGLLKETIVLQKQIGTLLKCNFILDDVDNNISLYAYRLLVEDLLVLFQVINESIVNILEHYFAMDKSDARTSLEIYKRFARQTEDTISFFNRAKSLQHELNISIPSVKHAPLSLATALQEYLDDVNKTPVVKKPQEQTTSNFAQPPIANNNTFQPSNQPITQPNNITTQQPKELIDFFASLENEKVNIFYNPVIQQQPMFSPVAMQPTGHNPFRTNDNNMMMTTVPQPSNSMVLPQQQQQQQQQQQTANPFRSNTMPQMSTSTPALPYYNNTGNFQSLGNSTMMQTQPTASISSNNPFAMNQPPTGIMVSPPTLMSSPNASHNPFSNSTPKHQQLQPWGSSLF</sequence>
<dbReference type="Gene3D" id="1.25.40.90">
    <property type="match status" value="1"/>
</dbReference>
<dbReference type="GO" id="GO:0005546">
    <property type="term" value="F:phosphatidylinositol-4,5-bisphosphate binding"/>
    <property type="evidence" value="ECO:0007669"/>
    <property type="project" value="TreeGrafter"/>
</dbReference>
<dbReference type="InterPro" id="IPR045192">
    <property type="entry name" value="AP180-like"/>
</dbReference>
<dbReference type="PANTHER" id="PTHR22951">
    <property type="entry name" value="CLATHRIN ASSEMBLY PROTEIN"/>
    <property type="match status" value="1"/>
</dbReference>
<protein>
    <recommendedName>
        <fullName evidence="2">AP180 N-terminal homology (ANTH) domain-containing protein</fullName>
    </recommendedName>
</protein>
<dbReference type="InterPro" id="IPR008942">
    <property type="entry name" value="ENTH_VHS"/>
</dbReference>
<proteinExistence type="predicted"/>
<feature type="compositionally biased region" description="Polar residues" evidence="1">
    <location>
        <begin position="426"/>
        <end position="456"/>
    </location>
</feature>
<reference evidence="3" key="1">
    <citation type="submission" date="2021-01" db="EMBL/GenBank/DDBJ databases">
        <title>Metabolic potential, ecology and presence of endohyphal bacteria is reflected in genomic diversity of Mucoromycotina.</title>
        <authorList>
            <person name="Muszewska A."/>
            <person name="Okrasinska A."/>
            <person name="Steczkiewicz K."/>
            <person name="Drgas O."/>
            <person name="Orlowska M."/>
            <person name="Perlinska-Lenart U."/>
            <person name="Aleksandrzak-Piekarczyk T."/>
            <person name="Szatraj K."/>
            <person name="Zielenkiewicz U."/>
            <person name="Pilsyk S."/>
            <person name="Malc E."/>
            <person name="Mieczkowski P."/>
            <person name="Kruszewska J.S."/>
            <person name="Biernat P."/>
            <person name="Pawlowska J."/>
        </authorList>
    </citation>
    <scope>NUCLEOTIDE SEQUENCE</scope>
    <source>
        <strain evidence="3">WA0000018081</strain>
    </source>
</reference>
<gene>
    <name evidence="3" type="ORF">INT48_001908</name>
</gene>